<evidence type="ECO:0000259" key="5">
    <source>
        <dbReference type="PROSITE" id="PS50179"/>
    </source>
</evidence>
<evidence type="ECO:0000256" key="4">
    <source>
        <dbReference type="SAM" id="MobiDB-lite"/>
    </source>
</evidence>
<proteinExistence type="predicted"/>
<dbReference type="GO" id="GO:0007034">
    <property type="term" value="P:vacuolar transport"/>
    <property type="evidence" value="ECO:0007669"/>
    <property type="project" value="UniProtKB-ARBA"/>
</dbReference>
<dbReference type="InterPro" id="IPR038425">
    <property type="entry name" value="GAT_sf"/>
</dbReference>
<dbReference type="PANTHER" id="PTHR47789">
    <property type="entry name" value="LAS SEVENTEEN-BINDING PROTEIN 5"/>
    <property type="match status" value="1"/>
</dbReference>
<dbReference type="GO" id="GO:0043130">
    <property type="term" value="F:ubiquitin binding"/>
    <property type="evidence" value="ECO:0007669"/>
    <property type="project" value="InterPro"/>
</dbReference>
<evidence type="ECO:0000313" key="7">
    <source>
        <dbReference type="EMBL" id="CZR51393.1"/>
    </source>
</evidence>
<evidence type="ECO:0000256" key="1">
    <source>
        <dbReference type="ARBA" id="ARBA00011446"/>
    </source>
</evidence>
<sequence length="503" mass="54533">MKAMKGMNVNRMFGSLKRKPNSTTSNGGPVDSGLDTPEANAMRNVRLFCESGGPNGSGEEVLYLPTIVESCESSPSAAKEAAYVIRKFLSKDNFSKPYVQYNGIMLIRILADNPGKTFTRNMDAKFVETIKELLRAGRDPSVKQILMETLDTFQRDKADDEGLAKLNEMWKKEHERMVKIHGPAGPRVLNAPPFPNQGPEYFSRNHHSRRLPAPHELSTRIEEAKTSASLLAQVVQSTPPSELLSNELVREFADRCQSASRSVQAYMIAENPGPDNDTMETLIETNEQLNKALNQHQRGVLNARKILGLNGESGNTPPATGGYGAPPDRTDYVAPVGPPPNRSSGYGNGVGPTPGSGFVPPQGPPPGRADSGFIPPAGPPPVLSSKPVPRKATKGPPIPPPGDYAPTGDDDENPFSDPKDKPSIPFPKDQQTTTTGTFNDRLGIEPYHPGFRETQSYVGRQDSSTNHATMHAAVPETPDVDDEGRARNLYGATPGSKAPVYRY</sequence>
<dbReference type="GO" id="GO:0035091">
    <property type="term" value="F:phosphatidylinositol binding"/>
    <property type="evidence" value="ECO:0007669"/>
    <property type="project" value="InterPro"/>
</dbReference>
<evidence type="ECO:0008006" key="9">
    <source>
        <dbReference type="Google" id="ProtNLM"/>
    </source>
</evidence>
<dbReference type="PROSITE" id="PS50179">
    <property type="entry name" value="VHS"/>
    <property type="match status" value="1"/>
</dbReference>
<dbReference type="InterPro" id="IPR045007">
    <property type="entry name" value="LSB5"/>
</dbReference>
<evidence type="ECO:0000313" key="8">
    <source>
        <dbReference type="Proteomes" id="UP000184330"/>
    </source>
</evidence>
<dbReference type="SUPFAM" id="SSF48464">
    <property type="entry name" value="ENTH/VHS domain"/>
    <property type="match status" value="1"/>
</dbReference>
<evidence type="ECO:0000256" key="3">
    <source>
        <dbReference type="ARBA" id="ARBA00022927"/>
    </source>
</evidence>
<dbReference type="CDD" id="cd21383">
    <property type="entry name" value="GAT_GGA_Tom1-like"/>
    <property type="match status" value="1"/>
</dbReference>
<evidence type="ECO:0000256" key="2">
    <source>
        <dbReference type="ARBA" id="ARBA00022448"/>
    </source>
</evidence>
<keyword evidence="3" id="KW-0653">Protein transport</keyword>
<dbReference type="InterPro" id="IPR002014">
    <property type="entry name" value="VHS_dom"/>
</dbReference>
<organism evidence="7 8">
    <name type="scientific">Phialocephala subalpina</name>
    <dbReference type="NCBI Taxonomy" id="576137"/>
    <lineage>
        <taxon>Eukaryota</taxon>
        <taxon>Fungi</taxon>
        <taxon>Dikarya</taxon>
        <taxon>Ascomycota</taxon>
        <taxon>Pezizomycotina</taxon>
        <taxon>Leotiomycetes</taxon>
        <taxon>Helotiales</taxon>
        <taxon>Mollisiaceae</taxon>
        <taxon>Phialocephala</taxon>
        <taxon>Phialocephala fortinii species complex</taxon>
    </lineage>
</organism>
<dbReference type="PROSITE" id="PS50909">
    <property type="entry name" value="GAT"/>
    <property type="match status" value="1"/>
</dbReference>
<dbReference type="GO" id="GO:0006897">
    <property type="term" value="P:endocytosis"/>
    <property type="evidence" value="ECO:0007669"/>
    <property type="project" value="InterPro"/>
</dbReference>
<keyword evidence="8" id="KW-1185">Reference proteome</keyword>
<feature type="compositionally biased region" description="Polar residues" evidence="4">
    <location>
        <begin position="453"/>
        <end position="468"/>
    </location>
</feature>
<dbReference type="InterPro" id="IPR008942">
    <property type="entry name" value="ENTH_VHS"/>
</dbReference>
<dbReference type="STRING" id="576137.A0A1L7WF38"/>
<dbReference type="Proteomes" id="UP000184330">
    <property type="component" value="Unassembled WGS sequence"/>
</dbReference>
<protein>
    <recommendedName>
        <fullName evidence="9">GAT domain-containing protein</fullName>
    </recommendedName>
</protein>
<gene>
    <name evidence="7" type="ORF">PAC_01268</name>
</gene>
<dbReference type="PANTHER" id="PTHR47789:SF2">
    <property type="entry name" value="VHS DOMAIN-CONTAINING PROTEIN"/>
    <property type="match status" value="1"/>
</dbReference>
<feature type="compositionally biased region" description="Polar residues" evidence="4">
    <location>
        <begin position="429"/>
        <end position="438"/>
    </location>
</feature>
<feature type="domain" description="VHS" evidence="5">
    <location>
        <begin position="67"/>
        <end position="181"/>
    </location>
</feature>
<dbReference type="AlphaFoldDB" id="A0A1L7WF38"/>
<reference evidence="7 8" key="1">
    <citation type="submission" date="2016-03" db="EMBL/GenBank/DDBJ databases">
        <authorList>
            <person name="Ploux O."/>
        </authorList>
    </citation>
    <scope>NUCLEOTIDE SEQUENCE [LARGE SCALE GENOMIC DNA]</scope>
    <source>
        <strain evidence="7 8">UAMH 11012</strain>
    </source>
</reference>
<dbReference type="Gene3D" id="1.25.40.90">
    <property type="match status" value="1"/>
</dbReference>
<feature type="domain" description="GAT" evidence="6">
    <location>
        <begin position="212"/>
        <end position="301"/>
    </location>
</feature>
<dbReference type="InterPro" id="IPR004152">
    <property type="entry name" value="GAT_dom"/>
</dbReference>
<accession>A0A1L7WF38</accession>
<dbReference type="GO" id="GO:0015031">
    <property type="term" value="P:protein transport"/>
    <property type="evidence" value="ECO:0007669"/>
    <property type="project" value="UniProtKB-KW"/>
</dbReference>
<dbReference type="EMBL" id="FJOG01000002">
    <property type="protein sequence ID" value="CZR51393.1"/>
    <property type="molecule type" value="Genomic_DNA"/>
</dbReference>
<dbReference type="Gene3D" id="1.20.58.160">
    <property type="match status" value="1"/>
</dbReference>
<evidence type="ECO:0000259" key="6">
    <source>
        <dbReference type="PROSITE" id="PS50909"/>
    </source>
</evidence>
<dbReference type="GO" id="GO:0051666">
    <property type="term" value="P:actin cortical patch localization"/>
    <property type="evidence" value="ECO:0007669"/>
    <property type="project" value="TreeGrafter"/>
</dbReference>
<dbReference type="OrthoDB" id="5393057at2759"/>
<dbReference type="GO" id="GO:0007015">
    <property type="term" value="P:actin filament organization"/>
    <property type="evidence" value="ECO:0007669"/>
    <property type="project" value="InterPro"/>
</dbReference>
<feature type="region of interest" description="Disordered" evidence="4">
    <location>
        <begin position="1"/>
        <end position="36"/>
    </location>
</feature>
<dbReference type="Pfam" id="PF03127">
    <property type="entry name" value="GAT"/>
    <property type="match status" value="1"/>
</dbReference>
<dbReference type="SUPFAM" id="SSF89009">
    <property type="entry name" value="GAT-like domain"/>
    <property type="match status" value="1"/>
</dbReference>
<keyword evidence="2" id="KW-0813">Transport</keyword>
<dbReference type="GO" id="GO:0030479">
    <property type="term" value="C:actin cortical patch"/>
    <property type="evidence" value="ECO:0007669"/>
    <property type="project" value="TreeGrafter"/>
</dbReference>
<comment type="subunit">
    <text evidence="1">Component of the ESCRT-0 complex composed of HSE1 and VPS27.</text>
</comment>
<feature type="region of interest" description="Disordered" evidence="4">
    <location>
        <begin position="309"/>
        <end position="503"/>
    </location>
</feature>
<name>A0A1L7WF38_9HELO</name>